<organism evidence="1 2">
    <name type="scientific">Dovyalis caffra</name>
    <dbReference type="NCBI Taxonomy" id="77055"/>
    <lineage>
        <taxon>Eukaryota</taxon>
        <taxon>Viridiplantae</taxon>
        <taxon>Streptophyta</taxon>
        <taxon>Embryophyta</taxon>
        <taxon>Tracheophyta</taxon>
        <taxon>Spermatophyta</taxon>
        <taxon>Magnoliopsida</taxon>
        <taxon>eudicotyledons</taxon>
        <taxon>Gunneridae</taxon>
        <taxon>Pentapetalae</taxon>
        <taxon>rosids</taxon>
        <taxon>fabids</taxon>
        <taxon>Malpighiales</taxon>
        <taxon>Salicaceae</taxon>
        <taxon>Flacourtieae</taxon>
        <taxon>Dovyalis</taxon>
    </lineage>
</organism>
<dbReference type="Proteomes" id="UP001314170">
    <property type="component" value="Unassembled WGS sequence"/>
</dbReference>
<proteinExistence type="predicted"/>
<name>A0AAV1SJN0_9ROSI</name>
<accession>A0AAV1SJN0</accession>
<dbReference type="AlphaFoldDB" id="A0AAV1SJN0"/>
<evidence type="ECO:0000313" key="2">
    <source>
        <dbReference type="Proteomes" id="UP001314170"/>
    </source>
</evidence>
<reference evidence="1 2" key="1">
    <citation type="submission" date="2024-01" db="EMBL/GenBank/DDBJ databases">
        <authorList>
            <person name="Waweru B."/>
        </authorList>
    </citation>
    <scope>NUCLEOTIDE SEQUENCE [LARGE SCALE GENOMIC DNA]</scope>
</reference>
<evidence type="ECO:0000313" key="1">
    <source>
        <dbReference type="EMBL" id="CAK7352636.1"/>
    </source>
</evidence>
<dbReference type="EMBL" id="CAWUPB010001194">
    <property type="protein sequence ID" value="CAK7352636.1"/>
    <property type="molecule type" value="Genomic_DNA"/>
</dbReference>
<protein>
    <submittedName>
        <fullName evidence="1">Uncharacterized protein</fullName>
    </submittedName>
</protein>
<gene>
    <name evidence="1" type="ORF">DCAF_LOCUS24323</name>
</gene>
<comment type="caution">
    <text evidence="1">The sequence shown here is derived from an EMBL/GenBank/DDBJ whole genome shotgun (WGS) entry which is preliminary data.</text>
</comment>
<keyword evidence="2" id="KW-1185">Reference proteome</keyword>
<sequence length="61" mass="6962">MVPPAKLWVVGWSYKGLFGLVSTDCLWAEKTGHGKQLMKRFQAGKSRVYRILSTEEAKTYI</sequence>